<organism evidence="1 2">
    <name type="scientific">Candidatus Accumulibacter proximus</name>
    <dbReference type="NCBI Taxonomy" id="2954385"/>
    <lineage>
        <taxon>Bacteria</taxon>
        <taxon>Pseudomonadati</taxon>
        <taxon>Pseudomonadota</taxon>
        <taxon>Betaproteobacteria</taxon>
        <taxon>Candidatus Accumulibacter</taxon>
    </lineage>
</organism>
<dbReference type="Proteomes" id="UP000697998">
    <property type="component" value="Unassembled WGS sequence"/>
</dbReference>
<sequence>MKKISPLHVEMRAEYGAIPVLQAGLCGIDRAQEGKDILGYFGSFWIVGLKLLSFAERAAHRHSARWLR</sequence>
<accession>A0A935PZ71</accession>
<reference evidence="1 2" key="1">
    <citation type="submission" date="2020-10" db="EMBL/GenBank/DDBJ databases">
        <title>Connecting structure to function with the recovery of over 1000 high-quality activated sludge metagenome-assembled genomes encoding full-length rRNA genes using long-read sequencing.</title>
        <authorList>
            <person name="Singleton C.M."/>
            <person name="Petriglieri F."/>
            <person name="Kristensen J.M."/>
            <person name="Kirkegaard R.H."/>
            <person name="Michaelsen T.Y."/>
            <person name="Andersen M.H."/>
            <person name="Karst S.M."/>
            <person name="Dueholm M.S."/>
            <person name="Nielsen P.H."/>
            <person name="Albertsen M."/>
        </authorList>
    </citation>
    <scope>NUCLEOTIDE SEQUENCE [LARGE SCALE GENOMIC DNA]</scope>
    <source>
        <strain evidence="1">EsbW_18-Q3-R4-48_BATAC.285</strain>
    </source>
</reference>
<dbReference type="EMBL" id="JADJMH010000016">
    <property type="protein sequence ID" value="MBK7676049.1"/>
    <property type="molecule type" value="Genomic_DNA"/>
</dbReference>
<evidence type="ECO:0000313" key="1">
    <source>
        <dbReference type="EMBL" id="MBK7676049.1"/>
    </source>
</evidence>
<dbReference type="AlphaFoldDB" id="A0A935PZ71"/>
<evidence type="ECO:0000313" key="2">
    <source>
        <dbReference type="Proteomes" id="UP000697998"/>
    </source>
</evidence>
<protein>
    <submittedName>
        <fullName evidence="1">Uncharacterized protein</fullName>
    </submittedName>
</protein>
<proteinExistence type="predicted"/>
<name>A0A935PZ71_9PROT</name>
<comment type="caution">
    <text evidence="1">The sequence shown here is derived from an EMBL/GenBank/DDBJ whole genome shotgun (WGS) entry which is preliminary data.</text>
</comment>
<gene>
    <name evidence="1" type="ORF">IPJ27_15590</name>
</gene>